<comment type="caution">
    <text evidence="4">The sequence shown here is derived from an EMBL/GenBank/DDBJ whole genome shotgun (WGS) entry which is preliminary data.</text>
</comment>
<dbReference type="Gene3D" id="3.10.10.10">
    <property type="entry name" value="HIV Type 1 Reverse Transcriptase, subunit A, domain 1"/>
    <property type="match status" value="1"/>
</dbReference>
<dbReference type="GO" id="GO:0008270">
    <property type="term" value="F:zinc ion binding"/>
    <property type="evidence" value="ECO:0007669"/>
    <property type="project" value="UniProtKB-KW"/>
</dbReference>
<sequence>MASTSNLSFVPCQIDGNFNLGNTYLINELEKRLSKLHISNTNNINTLTNEESENSDINSETNFETLAQQFDTNDDINQLTNDFSKLNKIHQSKQSTFGKNPKPTIRNYWNRPSLPDVQLEERTFQFDRSQYDGNSVYEWNIDGHSEHQIMNIVQEMTMAANAYKAHNNTQLQIVNIITSGFTGSLKGWWDFYISQEEKDYILSAKKTIIKQENNQQIQTFEDDMVNTLIFAIIKNFVGDPTTFQEKTSEILMNLHCRKLTDFRWYKDNYLVKVFSRPDCKESYWKERFIAGLPKLFAERVRQKLRENFNNTIPYQNLTYGDLINYINKEGLAVCADLRFKEKLKKDRINSKNELGNFCQQYGYQPLNGPSTSKSKVFKKRSSKYFRKKKYNLPENYKKGKDYASKSKKPYRLNYKKSKRKSKDIIICHKCGRNGHTANNCYAKTKINELNVSEDLKEQIRKIILNTDSDSDDSISDFQTNDLNILENTTSSSEDSDICECIGKCHCNNLINVITSSSINVLSQDDKDLLNSLDSIKDKNIQELLIKQMLNKTNNITPANNENFNLKNIYERFTEAKPISMQELQEELKIGKPSTFNKNIEINNEEENKIENDIPSKSRAIHMNNELESHCKNEIQDLINKKLIRPSKSPWSCSAFYVMNAAELERGSPRLVINYKPLNKVLEWIRYPIPNKRNLLKKLYDSKIFSKFDMKSGFWQIQLHEEDKYKTGHDIVKNTIRPITRSLQFSTKFPDEIKDKKQLQRFLGCLNYIHDFFKDLGIICKPLYNRLKDNPEPWTQKHTDIIKYIKQKVPTLPCLNLPHPDAKIIVETDASDIGFGGILKQKIVNSTEEQLVRYYSGKMSSSSSSKHDDKKPISQNLVPVSQKLVPFQNQNRFSPLTPTSKNSQLYSNILQSKLVTPKVASTNTISPFAKPITPQTQKSITPSPSTKTPYVLNPNFLRVQILEDFQIHKLHQGFHVLTNHLFGQGKTFYVDSYKTREYYQAILQESGSVNFVHRSNSKEGTIDFSKAHIIKIISPESWVPNLHSEKPLISYPAYPRFSYYDYQDAWTKAFFIRNFSHSWFIFFDLNFNCEYPRWFINWYKYMGILPNCLPKEIYAGYLKFKELFIQQIPEFEYMLQFTMIFKVPWIMSWTFHYQEAKDSSPPWLNRQFRSKWWDKMKISQASEQAVIKHYQEIYIQKPEVEATFINSLPKSDVDLIARIKDAATSSPEELQKLLQEIRQTPSVSDDSPKSIKNDLFEDAQDPFDDPYEE</sequence>
<dbReference type="InterPro" id="IPR000477">
    <property type="entry name" value="RT_dom"/>
</dbReference>
<evidence type="ECO:0000259" key="3">
    <source>
        <dbReference type="PROSITE" id="PS50158"/>
    </source>
</evidence>
<protein>
    <recommendedName>
        <fullName evidence="3">CCHC-type domain-containing protein</fullName>
    </recommendedName>
</protein>
<reference evidence="4 5" key="1">
    <citation type="journal article" date="2017" name="Nat. Commun.">
        <title>Genome assembly with in vitro proximity ligation data and whole-genome triplication in lettuce.</title>
        <authorList>
            <person name="Reyes-Chin-Wo S."/>
            <person name="Wang Z."/>
            <person name="Yang X."/>
            <person name="Kozik A."/>
            <person name="Arikit S."/>
            <person name="Song C."/>
            <person name="Xia L."/>
            <person name="Froenicke L."/>
            <person name="Lavelle D.O."/>
            <person name="Truco M.J."/>
            <person name="Xia R."/>
            <person name="Zhu S."/>
            <person name="Xu C."/>
            <person name="Xu H."/>
            <person name="Xu X."/>
            <person name="Cox K."/>
            <person name="Korf I."/>
            <person name="Meyers B.C."/>
            <person name="Michelmore R.W."/>
        </authorList>
    </citation>
    <scope>NUCLEOTIDE SEQUENCE [LARGE SCALE GENOMIC DNA]</scope>
    <source>
        <strain evidence="5">cv. Salinas</strain>
        <tissue evidence="4">Seedlings</tissue>
    </source>
</reference>
<feature type="domain" description="CCHC-type" evidence="3">
    <location>
        <begin position="427"/>
        <end position="440"/>
    </location>
</feature>
<feature type="compositionally biased region" description="Basic and acidic residues" evidence="2">
    <location>
        <begin position="1245"/>
        <end position="1254"/>
    </location>
</feature>
<keyword evidence="1" id="KW-0862">Zinc</keyword>
<evidence type="ECO:0000313" key="5">
    <source>
        <dbReference type="Proteomes" id="UP000235145"/>
    </source>
</evidence>
<gene>
    <name evidence="4" type="ORF">LSAT_V11C500279370</name>
</gene>
<dbReference type="PROSITE" id="PS50158">
    <property type="entry name" value="ZF_CCHC"/>
    <property type="match status" value="1"/>
</dbReference>
<feature type="compositionally biased region" description="Acidic residues" evidence="2">
    <location>
        <begin position="1255"/>
        <end position="1268"/>
    </location>
</feature>
<evidence type="ECO:0000313" key="4">
    <source>
        <dbReference type="EMBL" id="KAJ0206193.1"/>
    </source>
</evidence>
<keyword evidence="5" id="KW-1185">Reference proteome</keyword>
<name>A0A9R1VJI6_LACSA</name>
<dbReference type="PANTHER" id="PTHR33054:SF9">
    <property type="entry name" value="CCHC-TYPE DOMAIN-CONTAINING PROTEIN"/>
    <property type="match status" value="1"/>
</dbReference>
<dbReference type="Proteomes" id="UP000235145">
    <property type="component" value="Unassembled WGS sequence"/>
</dbReference>
<keyword evidence="1" id="KW-0479">Metal-binding</keyword>
<evidence type="ECO:0000256" key="1">
    <source>
        <dbReference type="PROSITE-ProRule" id="PRU00047"/>
    </source>
</evidence>
<dbReference type="Pfam" id="PF24925">
    <property type="entry name" value="DUF7746"/>
    <property type="match status" value="1"/>
</dbReference>
<dbReference type="InterPro" id="IPR041577">
    <property type="entry name" value="RT_RNaseH_2"/>
</dbReference>
<dbReference type="EMBL" id="NBSK02000005">
    <property type="protein sequence ID" value="KAJ0206193.1"/>
    <property type="molecule type" value="Genomic_DNA"/>
</dbReference>
<dbReference type="AlphaFoldDB" id="A0A9R1VJI6"/>
<proteinExistence type="predicted"/>
<evidence type="ECO:0000256" key="2">
    <source>
        <dbReference type="SAM" id="MobiDB-lite"/>
    </source>
</evidence>
<dbReference type="GO" id="GO:0003676">
    <property type="term" value="F:nucleic acid binding"/>
    <property type="evidence" value="ECO:0007669"/>
    <property type="project" value="InterPro"/>
</dbReference>
<accession>A0A9R1VJI6</accession>
<dbReference type="InterPro" id="IPR043128">
    <property type="entry name" value="Rev_trsase/Diguanyl_cyclase"/>
</dbReference>
<organism evidence="4 5">
    <name type="scientific">Lactuca sativa</name>
    <name type="common">Garden lettuce</name>
    <dbReference type="NCBI Taxonomy" id="4236"/>
    <lineage>
        <taxon>Eukaryota</taxon>
        <taxon>Viridiplantae</taxon>
        <taxon>Streptophyta</taxon>
        <taxon>Embryophyta</taxon>
        <taxon>Tracheophyta</taxon>
        <taxon>Spermatophyta</taxon>
        <taxon>Magnoliopsida</taxon>
        <taxon>eudicotyledons</taxon>
        <taxon>Gunneridae</taxon>
        <taxon>Pentapetalae</taxon>
        <taxon>asterids</taxon>
        <taxon>campanulids</taxon>
        <taxon>Asterales</taxon>
        <taxon>Asteraceae</taxon>
        <taxon>Cichorioideae</taxon>
        <taxon>Cichorieae</taxon>
        <taxon>Lactucinae</taxon>
        <taxon>Lactuca</taxon>
    </lineage>
</organism>
<dbReference type="Gene3D" id="3.30.70.270">
    <property type="match status" value="1"/>
</dbReference>
<keyword evidence="1" id="KW-0863">Zinc-finger</keyword>
<dbReference type="InterPro" id="IPR001878">
    <property type="entry name" value="Znf_CCHC"/>
</dbReference>
<dbReference type="Pfam" id="PF00078">
    <property type="entry name" value="RVT_1"/>
    <property type="match status" value="1"/>
</dbReference>
<dbReference type="InterPro" id="IPR043502">
    <property type="entry name" value="DNA/RNA_pol_sf"/>
</dbReference>
<dbReference type="Pfam" id="PF22909">
    <property type="entry name" value="Caulimovir_coat_dom"/>
    <property type="match status" value="1"/>
</dbReference>
<dbReference type="InterPro" id="IPR056648">
    <property type="entry name" value="DUF7746"/>
</dbReference>
<dbReference type="SUPFAM" id="SSF56672">
    <property type="entry name" value="DNA/RNA polymerases"/>
    <property type="match status" value="1"/>
</dbReference>
<dbReference type="PANTHER" id="PTHR33054">
    <property type="entry name" value="CCHC-TYPE DOMAIN-CONTAINING PROTEIN"/>
    <property type="match status" value="1"/>
</dbReference>
<feature type="region of interest" description="Disordered" evidence="2">
    <location>
        <begin position="1236"/>
        <end position="1268"/>
    </location>
</feature>
<dbReference type="Pfam" id="PF17919">
    <property type="entry name" value="RT_RNaseH_2"/>
    <property type="match status" value="1"/>
</dbReference>